<dbReference type="InterPro" id="IPR029058">
    <property type="entry name" value="AB_hydrolase_fold"/>
</dbReference>
<dbReference type="RefSeq" id="WP_048699733.1">
    <property type="nucleotide sequence ID" value="NZ_HG764815.1"/>
</dbReference>
<protein>
    <submittedName>
        <fullName evidence="2">Putative PGAP1 family protein</fullName>
    </submittedName>
</protein>
<dbReference type="GO" id="GO:0016788">
    <property type="term" value="F:hydrolase activity, acting on ester bonds"/>
    <property type="evidence" value="ECO:0007669"/>
    <property type="project" value="InterPro"/>
</dbReference>
<dbReference type="Proteomes" id="UP000035763">
    <property type="component" value="Unassembled WGS sequence"/>
</dbReference>
<organism evidence="2 3">
    <name type="scientific">Nostocoides australiense Ben110</name>
    <dbReference type="NCBI Taxonomy" id="1193182"/>
    <lineage>
        <taxon>Bacteria</taxon>
        <taxon>Bacillati</taxon>
        <taxon>Actinomycetota</taxon>
        <taxon>Actinomycetes</taxon>
        <taxon>Micrococcales</taxon>
        <taxon>Intrasporangiaceae</taxon>
        <taxon>Nostocoides</taxon>
    </lineage>
</organism>
<dbReference type="Pfam" id="PF07819">
    <property type="entry name" value="PGAP1"/>
    <property type="match status" value="1"/>
</dbReference>
<reference evidence="2 3" key="1">
    <citation type="journal article" date="2013" name="ISME J.">
        <title>A metabolic model for members of the genus Tetrasphaera involved in enhanced biological phosphorus removal.</title>
        <authorList>
            <person name="Kristiansen R."/>
            <person name="Nguyen H.T.T."/>
            <person name="Saunders A.M."/>
            <person name="Nielsen J.L."/>
            <person name="Wimmer R."/>
            <person name="Le V.Q."/>
            <person name="McIlroy S.J."/>
            <person name="Petrovski S."/>
            <person name="Seviour R.J."/>
            <person name="Calteau A."/>
            <person name="Nielsen K.L."/>
            <person name="Nielsen P.H."/>
        </authorList>
    </citation>
    <scope>NUCLEOTIDE SEQUENCE [LARGE SCALE GENOMIC DNA]</scope>
    <source>
        <strain evidence="2 3">Ben110</strain>
    </source>
</reference>
<accession>W6JZY4</accession>
<keyword evidence="3" id="KW-1185">Reference proteome</keyword>
<dbReference type="OrthoDB" id="556502at2"/>
<sequence>MKADEARDAGKAASAGLRTGTGLIRDIHGGISHGVYAVVDALAGPAARPIRVVQDTITEGVYAVTGRGLDVGSRLVGAAVAARKARSGADHASLHDGPAAHHVIAIGSGLIDDSLVGQVPSLRPTMHVRERGTRVELTREGVGAAYPEATDEIVVFLHGLVETEAAWRLSAKTRPPYADRLRADLGLTPVMVRYNTGLRVSENGRLFAGLLADLVEAWPVPVRRIALIGHSMGGLIIHSAFAQVEDDPATQWRGLVTDTITLGTPHHGSPLARGAFAATAWLGRSRHTRTAAQVMRARSGSVRDLAHGNILAADWESLDVEELVDGRTHPAPAMGILHRAVGAAWGKAHPDGGHDRLSDFLVPVTSATHAHLAGEARRFTEDDIAVVHGTHHLGLLNSEETYQHLLRWLTPATP</sequence>
<dbReference type="Gene3D" id="3.40.50.1820">
    <property type="entry name" value="alpha/beta hydrolase"/>
    <property type="match status" value="1"/>
</dbReference>
<dbReference type="STRING" id="1193182.BN11_4280027"/>
<dbReference type="InterPro" id="IPR012908">
    <property type="entry name" value="PGAP1-ab_dom-like"/>
</dbReference>
<evidence type="ECO:0000313" key="3">
    <source>
        <dbReference type="Proteomes" id="UP000035763"/>
    </source>
</evidence>
<dbReference type="AlphaFoldDB" id="W6JZY4"/>
<comment type="caution">
    <text evidence="2">The sequence shown here is derived from an EMBL/GenBank/DDBJ whole genome shotgun (WGS) entry which is preliminary data.</text>
</comment>
<evidence type="ECO:0000259" key="1">
    <source>
        <dbReference type="Pfam" id="PF07819"/>
    </source>
</evidence>
<feature type="domain" description="GPI inositol-deacylase PGAP1-like alpha/beta" evidence="1">
    <location>
        <begin position="221"/>
        <end position="318"/>
    </location>
</feature>
<name>W6JZY4_9MICO</name>
<evidence type="ECO:0000313" key="2">
    <source>
        <dbReference type="EMBL" id="CCH74351.1"/>
    </source>
</evidence>
<dbReference type="EMBL" id="CAJA01000366">
    <property type="protein sequence ID" value="CCH74351.1"/>
    <property type="molecule type" value="Genomic_DNA"/>
</dbReference>
<dbReference type="SUPFAM" id="SSF53474">
    <property type="entry name" value="alpha/beta-Hydrolases"/>
    <property type="match status" value="1"/>
</dbReference>
<proteinExistence type="predicted"/>
<gene>
    <name evidence="2" type="ORF">BN11_4280027</name>
</gene>